<reference evidence="2" key="2">
    <citation type="submission" date="2020-05" db="UniProtKB">
        <authorList>
            <consortium name="EnsemblMetazoa"/>
        </authorList>
    </citation>
    <scope>IDENTIFICATION</scope>
    <source>
        <strain evidence="2">IAEA</strain>
    </source>
</reference>
<feature type="compositionally biased region" description="Basic and acidic residues" evidence="1">
    <location>
        <begin position="82"/>
        <end position="93"/>
    </location>
</feature>
<evidence type="ECO:0000313" key="3">
    <source>
        <dbReference type="Proteomes" id="UP000092460"/>
    </source>
</evidence>
<feature type="region of interest" description="Disordered" evidence="1">
    <location>
        <begin position="69"/>
        <end position="93"/>
    </location>
</feature>
<dbReference type="EMBL" id="JXJN01020581">
    <property type="status" value="NOT_ANNOTATED_CDS"/>
    <property type="molecule type" value="Genomic_DNA"/>
</dbReference>
<dbReference type="VEuPathDB" id="VectorBase:GPPI040757"/>
<sequence length="115" mass="13163">MPEQELIKIIKSVGDSYLCNQDRKHRRAQSREAAQGKQNQEERLPRKGSLYTIRDEAIEAFGPRHSKQKFSGIDKINGGRVNTRDVGKTNVDRHPFQPSDIFLIVVRPPPSKIQN</sequence>
<feature type="region of interest" description="Disordered" evidence="1">
    <location>
        <begin position="20"/>
        <end position="49"/>
    </location>
</feature>
<proteinExistence type="predicted"/>
<dbReference type="Proteomes" id="UP000092460">
    <property type="component" value="Unassembled WGS sequence"/>
</dbReference>
<evidence type="ECO:0000313" key="2">
    <source>
        <dbReference type="EnsemblMetazoa" id="GPPI040757-PA"/>
    </source>
</evidence>
<evidence type="ECO:0000256" key="1">
    <source>
        <dbReference type="SAM" id="MobiDB-lite"/>
    </source>
</evidence>
<name>A0A1B0BUA7_9MUSC</name>
<organism evidence="2 3">
    <name type="scientific">Glossina palpalis gambiensis</name>
    <dbReference type="NCBI Taxonomy" id="67801"/>
    <lineage>
        <taxon>Eukaryota</taxon>
        <taxon>Metazoa</taxon>
        <taxon>Ecdysozoa</taxon>
        <taxon>Arthropoda</taxon>
        <taxon>Hexapoda</taxon>
        <taxon>Insecta</taxon>
        <taxon>Pterygota</taxon>
        <taxon>Neoptera</taxon>
        <taxon>Endopterygota</taxon>
        <taxon>Diptera</taxon>
        <taxon>Brachycera</taxon>
        <taxon>Muscomorpha</taxon>
        <taxon>Hippoboscoidea</taxon>
        <taxon>Glossinidae</taxon>
        <taxon>Glossina</taxon>
    </lineage>
</organism>
<reference evidence="3" key="1">
    <citation type="submission" date="2015-01" db="EMBL/GenBank/DDBJ databases">
        <authorList>
            <person name="Aksoy S."/>
            <person name="Warren W."/>
            <person name="Wilson R.K."/>
        </authorList>
    </citation>
    <scope>NUCLEOTIDE SEQUENCE [LARGE SCALE GENOMIC DNA]</scope>
    <source>
        <strain evidence="3">IAEA</strain>
    </source>
</reference>
<protein>
    <submittedName>
        <fullName evidence="2">Uncharacterized protein</fullName>
    </submittedName>
</protein>
<dbReference type="EnsemblMetazoa" id="GPPI040757-RA">
    <property type="protein sequence ID" value="GPPI040757-PA"/>
    <property type="gene ID" value="GPPI040757"/>
</dbReference>
<dbReference type="AlphaFoldDB" id="A0A1B0BUA7"/>
<accession>A0A1B0BUA7</accession>
<keyword evidence="3" id="KW-1185">Reference proteome</keyword>